<sequence length="81" mass="9003">MSFLNNSKCVKIRIYFNEKLSLKTIGSSKVTPQRKTENTAGVNAATSYATSRNFEKLQLNAGMCCQVFTSVVKAPFCNNQM</sequence>
<accession>A0AAV6VAS8</accession>
<gene>
    <name evidence="1" type="ORF">JTE90_005073</name>
</gene>
<evidence type="ECO:0000313" key="1">
    <source>
        <dbReference type="EMBL" id="KAG8193780.1"/>
    </source>
</evidence>
<reference evidence="1 2" key="1">
    <citation type="journal article" date="2022" name="Nat. Ecol. Evol.">
        <title>A masculinizing supergene underlies an exaggerated male reproductive morph in a spider.</title>
        <authorList>
            <person name="Hendrickx F."/>
            <person name="De Corte Z."/>
            <person name="Sonet G."/>
            <person name="Van Belleghem S.M."/>
            <person name="Kostlbacher S."/>
            <person name="Vangestel C."/>
        </authorList>
    </citation>
    <scope>NUCLEOTIDE SEQUENCE [LARGE SCALE GENOMIC DNA]</scope>
    <source>
        <strain evidence="1">W744_W776</strain>
    </source>
</reference>
<keyword evidence="2" id="KW-1185">Reference proteome</keyword>
<evidence type="ECO:0000313" key="2">
    <source>
        <dbReference type="Proteomes" id="UP000827092"/>
    </source>
</evidence>
<organism evidence="1 2">
    <name type="scientific">Oedothorax gibbosus</name>
    <dbReference type="NCBI Taxonomy" id="931172"/>
    <lineage>
        <taxon>Eukaryota</taxon>
        <taxon>Metazoa</taxon>
        <taxon>Ecdysozoa</taxon>
        <taxon>Arthropoda</taxon>
        <taxon>Chelicerata</taxon>
        <taxon>Arachnida</taxon>
        <taxon>Araneae</taxon>
        <taxon>Araneomorphae</taxon>
        <taxon>Entelegynae</taxon>
        <taxon>Araneoidea</taxon>
        <taxon>Linyphiidae</taxon>
        <taxon>Erigoninae</taxon>
        <taxon>Oedothorax</taxon>
    </lineage>
</organism>
<dbReference type="AlphaFoldDB" id="A0AAV6VAS8"/>
<dbReference type="Proteomes" id="UP000827092">
    <property type="component" value="Unassembled WGS sequence"/>
</dbReference>
<proteinExistence type="predicted"/>
<dbReference type="EMBL" id="JAFNEN010000115">
    <property type="protein sequence ID" value="KAG8193780.1"/>
    <property type="molecule type" value="Genomic_DNA"/>
</dbReference>
<protein>
    <submittedName>
        <fullName evidence="1">Uncharacterized protein</fullName>
    </submittedName>
</protein>
<name>A0AAV6VAS8_9ARAC</name>
<comment type="caution">
    <text evidence="1">The sequence shown here is derived from an EMBL/GenBank/DDBJ whole genome shotgun (WGS) entry which is preliminary data.</text>
</comment>